<dbReference type="GO" id="GO:0022857">
    <property type="term" value="F:transmembrane transporter activity"/>
    <property type="evidence" value="ECO:0007669"/>
    <property type="project" value="InterPro"/>
</dbReference>
<dbReference type="Proteomes" id="UP001150925">
    <property type="component" value="Unassembled WGS sequence"/>
</dbReference>
<organism evidence="9 10">
    <name type="scientific">Dispira parvispora</name>
    <dbReference type="NCBI Taxonomy" id="1520584"/>
    <lineage>
        <taxon>Eukaryota</taxon>
        <taxon>Fungi</taxon>
        <taxon>Fungi incertae sedis</taxon>
        <taxon>Zoopagomycota</taxon>
        <taxon>Kickxellomycotina</taxon>
        <taxon>Dimargaritomycetes</taxon>
        <taxon>Dimargaritales</taxon>
        <taxon>Dimargaritaceae</taxon>
        <taxon>Dispira</taxon>
    </lineage>
</organism>
<gene>
    <name evidence="9" type="ORF">IWQ62_002912</name>
</gene>
<dbReference type="SUPFAM" id="SSF103473">
    <property type="entry name" value="MFS general substrate transporter"/>
    <property type="match status" value="2"/>
</dbReference>
<evidence type="ECO:0000256" key="1">
    <source>
        <dbReference type="ARBA" id="ARBA00004127"/>
    </source>
</evidence>
<feature type="transmembrane region" description="Helical" evidence="7">
    <location>
        <begin position="85"/>
        <end position="109"/>
    </location>
</feature>
<dbReference type="GO" id="GO:0012505">
    <property type="term" value="C:endomembrane system"/>
    <property type="evidence" value="ECO:0007669"/>
    <property type="project" value="UniProtKB-SubCell"/>
</dbReference>
<comment type="caution">
    <text evidence="9">The sequence shown here is derived from an EMBL/GenBank/DDBJ whole genome shotgun (WGS) entry which is preliminary data.</text>
</comment>
<keyword evidence="2" id="KW-0813">Transport</keyword>
<feature type="transmembrane region" description="Helical" evidence="7">
    <location>
        <begin position="304"/>
        <end position="326"/>
    </location>
</feature>
<feature type="compositionally biased region" description="Polar residues" evidence="6">
    <location>
        <begin position="25"/>
        <end position="58"/>
    </location>
</feature>
<feature type="transmembrane region" description="Helical" evidence="7">
    <location>
        <begin position="182"/>
        <end position="202"/>
    </location>
</feature>
<feature type="domain" description="Major facilitator superfamily (MFS) profile" evidence="8">
    <location>
        <begin position="87"/>
        <end position="570"/>
    </location>
</feature>
<keyword evidence="3 7" id="KW-0812">Transmembrane</keyword>
<dbReference type="OrthoDB" id="10021397at2759"/>
<feature type="transmembrane region" description="Helical" evidence="7">
    <location>
        <begin position="412"/>
        <end position="431"/>
    </location>
</feature>
<feature type="transmembrane region" description="Helical" evidence="7">
    <location>
        <begin position="209"/>
        <end position="232"/>
    </location>
</feature>
<dbReference type="Gene3D" id="1.20.1720.10">
    <property type="entry name" value="Multidrug resistance protein D"/>
    <property type="match status" value="1"/>
</dbReference>
<dbReference type="AlphaFoldDB" id="A0A9W8E7J1"/>
<evidence type="ECO:0000256" key="7">
    <source>
        <dbReference type="SAM" id="Phobius"/>
    </source>
</evidence>
<evidence type="ECO:0000256" key="4">
    <source>
        <dbReference type="ARBA" id="ARBA00022989"/>
    </source>
</evidence>
<dbReference type="GO" id="GO:0005886">
    <property type="term" value="C:plasma membrane"/>
    <property type="evidence" value="ECO:0007669"/>
    <property type="project" value="TreeGrafter"/>
</dbReference>
<evidence type="ECO:0000256" key="6">
    <source>
        <dbReference type="SAM" id="MobiDB-lite"/>
    </source>
</evidence>
<feature type="transmembrane region" description="Helical" evidence="7">
    <location>
        <begin position="152"/>
        <end position="176"/>
    </location>
</feature>
<dbReference type="PRINTS" id="PR01036">
    <property type="entry name" value="TCRTETB"/>
</dbReference>
<keyword evidence="10" id="KW-1185">Reference proteome</keyword>
<dbReference type="InterPro" id="IPR020846">
    <property type="entry name" value="MFS_dom"/>
</dbReference>
<dbReference type="Pfam" id="PF07690">
    <property type="entry name" value="MFS_1"/>
    <property type="match status" value="1"/>
</dbReference>
<feature type="transmembrane region" description="Helical" evidence="7">
    <location>
        <begin position="478"/>
        <end position="497"/>
    </location>
</feature>
<protein>
    <recommendedName>
        <fullName evidence="8">Major facilitator superfamily (MFS) profile domain-containing protein</fullName>
    </recommendedName>
</protein>
<dbReference type="Gene3D" id="1.20.1250.20">
    <property type="entry name" value="MFS general substrate transporter like domains"/>
    <property type="match status" value="1"/>
</dbReference>
<feature type="transmembrane region" description="Helical" evidence="7">
    <location>
        <begin position="538"/>
        <end position="565"/>
    </location>
</feature>
<feature type="transmembrane region" description="Helical" evidence="7">
    <location>
        <begin position="347"/>
        <end position="374"/>
    </location>
</feature>
<dbReference type="PROSITE" id="PS50850">
    <property type="entry name" value="MFS"/>
    <property type="match status" value="1"/>
</dbReference>
<keyword evidence="4 7" id="KW-1133">Transmembrane helix</keyword>
<evidence type="ECO:0000256" key="5">
    <source>
        <dbReference type="ARBA" id="ARBA00023136"/>
    </source>
</evidence>
<feature type="transmembrane region" description="Helical" evidence="7">
    <location>
        <begin position="386"/>
        <end position="405"/>
    </location>
</feature>
<dbReference type="PANTHER" id="PTHR23501:SF191">
    <property type="entry name" value="VACUOLAR BASIC AMINO ACID TRANSPORTER 4"/>
    <property type="match status" value="1"/>
</dbReference>
<name>A0A9W8E7J1_9FUNG</name>
<comment type="subcellular location">
    <subcellularLocation>
        <location evidence="1">Endomembrane system</location>
        <topology evidence="1">Multi-pass membrane protein</topology>
    </subcellularLocation>
</comment>
<keyword evidence="5 7" id="KW-0472">Membrane</keyword>
<dbReference type="PANTHER" id="PTHR23501">
    <property type="entry name" value="MAJOR FACILITATOR SUPERFAMILY"/>
    <property type="match status" value="1"/>
</dbReference>
<dbReference type="CDD" id="cd17502">
    <property type="entry name" value="MFS_Azr1_MDR_like"/>
    <property type="match status" value="1"/>
</dbReference>
<dbReference type="InterPro" id="IPR011701">
    <property type="entry name" value="MFS"/>
</dbReference>
<evidence type="ECO:0000259" key="8">
    <source>
        <dbReference type="PROSITE" id="PS50850"/>
    </source>
</evidence>
<evidence type="ECO:0000313" key="10">
    <source>
        <dbReference type="Proteomes" id="UP001150925"/>
    </source>
</evidence>
<sequence length="580" mass="62273">MQQPQLSGTVRPSLEERCEPPPTLSAGQNAVVSGVSVTEEPTYSPLPSSGDSQGTVCSSDPEADEKRSTHTEPISIATPKRPQMLIIMVGLCMSLFLAYIDITIVATAVSEIGIGLGDFSQVSWIALAYLLTFTPLQPLYGRFSDIFGRVPMIVFSLIMFIVGCAICGAATSMIMLNIARGVAGVGAAGLISLPMIVIADLVPLHRRALYLGIFGCMFALASVLGPVLGGIFTDYVNWRWVFFFNVPVAGVTLILVLIFLRIPHQTGSFWTKLVRVDFMGVISLMGSIVFLLLATVWGGSVHPWNSPIIISFYCLFAVCFASFILIELRFAVEPIIPLHLFLYRNFALSNICILFIGMIILGSVFYLPIFYTLVRGDSATMAGVKLLPLLLSTVFSALIGGIITSKTGRYRPLVWFGTAIATVGLGLLTLLEADTTQAKEIGFLVLLGFGCGFCLQTLMLVAQCAVPISEVAVATSCFSFFQTIGSGIGIAAMSAILNNNLAFLLAQIPGINVHEAITNPTLILNSNMSPEILAQVQVAYVAAIRQIFIVLTPVAGVAFLVSLALRHIPLRKDLLGMPSS</sequence>
<evidence type="ECO:0000313" key="9">
    <source>
        <dbReference type="EMBL" id="KAJ1964515.1"/>
    </source>
</evidence>
<accession>A0A9W8E7J1</accession>
<proteinExistence type="predicted"/>
<evidence type="ECO:0000256" key="2">
    <source>
        <dbReference type="ARBA" id="ARBA00022448"/>
    </source>
</evidence>
<dbReference type="EMBL" id="JANBPY010000691">
    <property type="protein sequence ID" value="KAJ1964515.1"/>
    <property type="molecule type" value="Genomic_DNA"/>
</dbReference>
<feature type="transmembrane region" description="Helical" evidence="7">
    <location>
        <begin position="274"/>
        <end position="298"/>
    </location>
</feature>
<dbReference type="InterPro" id="IPR036259">
    <property type="entry name" value="MFS_trans_sf"/>
</dbReference>
<feature type="transmembrane region" description="Helical" evidence="7">
    <location>
        <begin position="443"/>
        <end position="466"/>
    </location>
</feature>
<feature type="transmembrane region" description="Helical" evidence="7">
    <location>
        <begin position="238"/>
        <end position="262"/>
    </location>
</feature>
<reference evidence="9" key="1">
    <citation type="submission" date="2022-07" db="EMBL/GenBank/DDBJ databases">
        <title>Phylogenomic reconstructions and comparative analyses of Kickxellomycotina fungi.</title>
        <authorList>
            <person name="Reynolds N.K."/>
            <person name="Stajich J.E."/>
            <person name="Barry K."/>
            <person name="Grigoriev I.V."/>
            <person name="Crous P."/>
            <person name="Smith M.E."/>
        </authorList>
    </citation>
    <scope>NUCLEOTIDE SEQUENCE</scope>
    <source>
        <strain evidence="9">RSA 1196</strain>
    </source>
</reference>
<feature type="compositionally biased region" description="Polar residues" evidence="6">
    <location>
        <begin position="1"/>
        <end position="10"/>
    </location>
</feature>
<feature type="region of interest" description="Disordered" evidence="6">
    <location>
        <begin position="1"/>
        <end position="73"/>
    </location>
</feature>
<evidence type="ECO:0000256" key="3">
    <source>
        <dbReference type="ARBA" id="ARBA00022692"/>
    </source>
</evidence>
<feature type="transmembrane region" description="Helical" evidence="7">
    <location>
        <begin position="121"/>
        <end position="140"/>
    </location>
</feature>